<dbReference type="InterPro" id="IPR002323">
    <property type="entry name" value="Cyt_CIE"/>
</dbReference>
<keyword evidence="5" id="KW-0408">Iron</keyword>
<dbReference type="PRINTS" id="PR00607">
    <property type="entry name" value="CYTCHROMECIE"/>
</dbReference>
<dbReference type="STRING" id="1470434.AZF00_00175"/>
<feature type="signal peptide" evidence="6">
    <location>
        <begin position="1"/>
        <end position="19"/>
    </location>
</feature>
<evidence type="ECO:0000313" key="9">
    <source>
        <dbReference type="Proteomes" id="UP000074119"/>
    </source>
</evidence>
<feature type="chain" id="PRO_5007274899" evidence="6">
    <location>
        <begin position="20"/>
        <end position="100"/>
    </location>
</feature>
<proteinExistence type="predicted"/>
<gene>
    <name evidence="8" type="ORF">AZF00_00175</name>
</gene>
<dbReference type="GO" id="GO:0009055">
    <property type="term" value="F:electron transfer activity"/>
    <property type="evidence" value="ECO:0007669"/>
    <property type="project" value="InterPro"/>
</dbReference>
<evidence type="ECO:0000313" key="8">
    <source>
        <dbReference type="EMBL" id="AMO66809.1"/>
    </source>
</evidence>
<dbReference type="KEGG" id="zal:AZF00_00175"/>
<dbReference type="Gene3D" id="1.10.760.10">
    <property type="entry name" value="Cytochrome c-like domain"/>
    <property type="match status" value="1"/>
</dbReference>
<reference evidence="8 9" key="1">
    <citation type="submission" date="2015-12" db="EMBL/GenBank/DDBJ databases">
        <authorList>
            <person name="Shamseldin A."/>
            <person name="Moawad H."/>
            <person name="Abd El-Rahim W.M."/>
            <person name="Sadowsky M.J."/>
        </authorList>
    </citation>
    <scope>NUCLEOTIDE SEQUENCE [LARGE SCALE GENOMIC DNA]</scope>
    <source>
        <strain evidence="8 9">SM2</strain>
    </source>
</reference>
<evidence type="ECO:0000256" key="5">
    <source>
        <dbReference type="ARBA" id="ARBA00023004"/>
    </source>
</evidence>
<dbReference type="GO" id="GO:0020037">
    <property type="term" value="F:heme binding"/>
    <property type="evidence" value="ECO:0007669"/>
    <property type="project" value="InterPro"/>
</dbReference>
<keyword evidence="4" id="KW-0249">Electron transport</keyword>
<evidence type="ECO:0000256" key="2">
    <source>
        <dbReference type="ARBA" id="ARBA00022617"/>
    </source>
</evidence>
<evidence type="ECO:0000259" key="7">
    <source>
        <dbReference type="Pfam" id="PF13442"/>
    </source>
</evidence>
<sequence>MNKWLVAILLSVSGVSAFATEQAVLDRYQKSCFACHAFGANGAPKSHVVADWAPRMEKGMDTLVKHAAEGFNTMPPKGLCFDCSADDFKALIEFMAAPKS</sequence>
<accession>A0A127M0R2</accession>
<evidence type="ECO:0000256" key="1">
    <source>
        <dbReference type="ARBA" id="ARBA00022448"/>
    </source>
</evidence>
<dbReference type="Pfam" id="PF13442">
    <property type="entry name" value="Cytochrome_CBB3"/>
    <property type="match status" value="1"/>
</dbReference>
<dbReference type="EMBL" id="CP014544">
    <property type="protein sequence ID" value="AMO66809.1"/>
    <property type="molecule type" value="Genomic_DNA"/>
</dbReference>
<name>A0A127M0R2_9GAMM</name>
<keyword evidence="2" id="KW-0349">Heme</keyword>
<evidence type="ECO:0000256" key="6">
    <source>
        <dbReference type="SAM" id="SignalP"/>
    </source>
</evidence>
<organism evidence="8 9">
    <name type="scientific">Zhongshania aliphaticivorans</name>
    <dbReference type="NCBI Taxonomy" id="1470434"/>
    <lineage>
        <taxon>Bacteria</taxon>
        <taxon>Pseudomonadati</taxon>
        <taxon>Pseudomonadota</taxon>
        <taxon>Gammaproteobacteria</taxon>
        <taxon>Cellvibrionales</taxon>
        <taxon>Spongiibacteraceae</taxon>
        <taxon>Zhongshania</taxon>
    </lineage>
</organism>
<keyword evidence="1" id="KW-0813">Transport</keyword>
<dbReference type="Proteomes" id="UP000074119">
    <property type="component" value="Chromosome"/>
</dbReference>
<dbReference type="GO" id="GO:0005506">
    <property type="term" value="F:iron ion binding"/>
    <property type="evidence" value="ECO:0007669"/>
    <property type="project" value="InterPro"/>
</dbReference>
<dbReference type="InterPro" id="IPR036909">
    <property type="entry name" value="Cyt_c-like_dom_sf"/>
</dbReference>
<dbReference type="PANTHER" id="PTHR40942">
    <property type="match status" value="1"/>
</dbReference>
<evidence type="ECO:0000256" key="3">
    <source>
        <dbReference type="ARBA" id="ARBA00022723"/>
    </source>
</evidence>
<dbReference type="PANTHER" id="PTHR40942:SF2">
    <property type="entry name" value="CYTOCHROME-RELATED"/>
    <property type="match status" value="1"/>
</dbReference>
<dbReference type="AlphaFoldDB" id="A0A127M0R2"/>
<dbReference type="RefSeq" id="WP_008253193.1">
    <property type="nucleotide sequence ID" value="NZ_CP014544.1"/>
</dbReference>
<evidence type="ECO:0000256" key="4">
    <source>
        <dbReference type="ARBA" id="ARBA00022982"/>
    </source>
</evidence>
<protein>
    <submittedName>
        <fullName evidence="8">Sulfite reductase</fullName>
    </submittedName>
</protein>
<keyword evidence="3" id="KW-0479">Metal-binding</keyword>
<feature type="domain" description="Cytochrome c" evidence="7">
    <location>
        <begin position="26"/>
        <end position="95"/>
    </location>
</feature>
<dbReference type="SUPFAM" id="SSF46626">
    <property type="entry name" value="Cytochrome c"/>
    <property type="match status" value="1"/>
</dbReference>
<keyword evidence="6" id="KW-0732">Signal</keyword>
<dbReference type="InterPro" id="IPR009056">
    <property type="entry name" value="Cyt_c-like_dom"/>
</dbReference>